<dbReference type="InterPro" id="IPR005813">
    <property type="entry name" value="Ribosomal_bL20"/>
</dbReference>
<accession>A0A1I0H4X9</accession>
<evidence type="ECO:0000256" key="9">
    <source>
        <dbReference type="RuleBase" id="RU000560"/>
    </source>
</evidence>
<dbReference type="NCBIfam" id="TIGR01032">
    <property type="entry name" value="rplT_bact"/>
    <property type="match status" value="1"/>
</dbReference>
<dbReference type="CDD" id="cd07026">
    <property type="entry name" value="Ribosomal_L20"/>
    <property type="match status" value="1"/>
</dbReference>
<dbReference type="PRINTS" id="PR00062">
    <property type="entry name" value="RIBOSOMALL20"/>
</dbReference>
<sequence length="118" mass="13695">MPRVKGGTVTRRRRKRVLKLAKGYYGSKHALFKTAKQQVMKSGQYAYRDRKQRKRNFRKLWIARINAAARMNDISYSRLMHGLREAGIEVNRKMLADLAVNDEQGFANLVTKAKEALK</sequence>
<dbReference type="Gene3D" id="6.10.160.10">
    <property type="match status" value="1"/>
</dbReference>
<dbReference type="InterPro" id="IPR035566">
    <property type="entry name" value="Ribosomal_protein_bL20_C"/>
</dbReference>
<dbReference type="EMBL" id="FOHJ01000008">
    <property type="protein sequence ID" value="SET78691.1"/>
    <property type="molecule type" value="Genomic_DNA"/>
</dbReference>
<evidence type="ECO:0000256" key="2">
    <source>
        <dbReference type="ARBA" id="ARBA00022730"/>
    </source>
</evidence>
<dbReference type="GO" id="GO:0005840">
    <property type="term" value="C:ribosome"/>
    <property type="evidence" value="ECO:0007669"/>
    <property type="project" value="UniProtKB-KW"/>
</dbReference>
<evidence type="ECO:0000256" key="1">
    <source>
        <dbReference type="ARBA" id="ARBA00007698"/>
    </source>
</evidence>
<keyword evidence="2 8" id="KW-0699">rRNA-binding</keyword>
<proteinExistence type="inferred from homology"/>
<evidence type="ECO:0000313" key="10">
    <source>
        <dbReference type="EMBL" id="SET78691.1"/>
    </source>
</evidence>
<evidence type="ECO:0000256" key="4">
    <source>
        <dbReference type="ARBA" id="ARBA00022980"/>
    </source>
</evidence>
<dbReference type="SUPFAM" id="SSF74731">
    <property type="entry name" value="Ribosomal protein L20"/>
    <property type="match status" value="1"/>
</dbReference>
<evidence type="ECO:0000256" key="6">
    <source>
        <dbReference type="ARBA" id="ARBA00024775"/>
    </source>
</evidence>
<dbReference type="GO" id="GO:0019843">
    <property type="term" value="F:rRNA binding"/>
    <property type="evidence" value="ECO:0007669"/>
    <property type="project" value="UniProtKB-UniRule"/>
</dbReference>
<dbReference type="GO" id="GO:1990904">
    <property type="term" value="C:ribonucleoprotein complex"/>
    <property type="evidence" value="ECO:0007669"/>
    <property type="project" value="UniProtKB-KW"/>
</dbReference>
<dbReference type="HAMAP" id="MF_00382">
    <property type="entry name" value="Ribosomal_bL20"/>
    <property type="match status" value="1"/>
</dbReference>
<evidence type="ECO:0000256" key="3">
    <source>
        <dbReference type="ARBA" id="ARBA00022884"/>
    </source>
</evidence>
<keyword evidence="5 8" id="KW-0687">Ribonucleoprotein</keyword>
<dbReference type="GO" id="GO:0006412">
    <property type="term" value="P:translation"/>
    <property type="evidence" value="ECO:0007669"/>
    <property type="project" value="InterPro"/>
</dbReference>
<evidence type="ECO:0000313" key="11">
    <source>
        <dbReference type="Proteomes" id="UP000199095"/>
    </source>
</evidence>
<reference evidence="11" key="1">
    <citation type="submission" date="2016-10" db="EMBL/GenBank/DDBJ databases">
        <authorList>
            <person name="Varghese N."/>
            <person name="Submissions S."/>
        </authorList>
    </citation>
    <scope>NUCLEOTIDE SEQUENCE [LARGE SCALE GENOMIC DNA]</scope>
    <source>
        <strain evidence="11">CGMCC 1.3566</strain>
    </source>
</reference>
<dbReference type="FunFam" id="1.10.1900.20:FF:000001">
    <property type="entry name" value="50S ribosomal protein L20"/>
    <property type="match status" value="1"/>
</dbReference>
<dbReference type="AlphaFoldDB" id="A0A1I0H4X9"/>
<evidence type="ECO:0000256" key="8">
    <source>
        <dbReference type="HAMAP-Rule" id="MF_00382"/>
    </source>
</evidence>
<dbReference type="PROSITE" id="PS00937">
    <property type="entry name" value="RIBOSOMAL_L20"/>
    <property type="match status" value="1"/>
</dbReference>
<dbReference type="Gene3D" id="1.10.1900.20">
    <property type="entry name" value="Ribosomal protein L20"/>
    <property type="match status" value="1"/>
</dbReference>
<keyword evidence="3 8" id="KW-0694">RNA-binding</keyword>
<dbReference type="STRING" id="237682.SAMN05421676_10851"/>
<keyword evidence="11" id="KW-1185">Reference proteome</keyword>
<dbReference type="InterPro" id="IPR049946">
    <property type="entry name" value="RIBOSOMAL_L20_CS"/>
</dbReference>
<gene>
    <name evidence="8" type="primary">rplT</name>
    <name evidence="10" type="ORF">SAMN05421676_10851</name>
</gene>
<dbReference type="Pfam" id="PF00453">
    <property type="entry name" value="Ribosomal_L20"/>
    <property type="match status" value="1"/>
</dbReference>
<dbReference type="OrthoDB" id="9808966at2"/>
<dbReference type="Proteomes" id="UP000199095">
    <property type="component" value="Unassembled WGS sequence"/>
</dbReference>
<organism evidence="10 11">
    <name type="scientific">Salinibacillus kushneri</name>
    <dbReference type="NCBI Taxonomy" id="237682"/>
    <lineage>
        <taxon>Bacteria</taxon>
        <taxon>Bacillati</taxon>
        <taxon>Bacillota</taxon>
        <taxon>Bacilli</taxon>
        <taxon>Bacillales</taxon>
        <taxon>Bacillaceae</taxon>
        <taxon>Salinibacillus</taxon>
    </lineage>
</organism>
<dbReference type="RefSeq" id="WP_093136035.1">
    <property type="nucleotide sequence ID" value="NZ_FOHJ01000008.1"/>
</dbReference>
<dbReference type="GO" id="GO:0000027">
    <property type="term" value="P:ribosomal large subunit assembly"/>
    <property type="evidence" value="ECO:0007669"/>
    <property type="project" value="UniProtKB-UniRule"/>
</dbReference>
<name>A0A1I0H4X9_9BACI</name>
<dbReference type="PANTHER" id="PTHR10986">
    <property type="entry name" value="39S RIBOSOMAL PROTEIN L20"/>
    <property type="match status" value="1"/>
</dbReference>
<dbReference type="GO" id="GO:0003735">
    <property type="term" value="F:structural constituent of ribosome"/>
    <property type="evidence" value="ECO:0007669"/>
    <property type="project" value="InterPro"/>
</dbReference>
<protein>
    <recommendedName>
        <fullName evidence="7 8">Large ribosomal subunit protein bL20</fullName>
    </recommendedName>
</protein>
<evidence type="ECO:0000256" key="7">
    <source>
        <dbReference type="ARBA" id="ARBA00035172"/>
    </source>
</evidence>
<comment type="function">
    <text evidence="6 8 9">Binds directly to 23S ribosomal RNA and is necessary for the in vitro assembly process of the 50S ribosomal subunit. It is not involved in the protein synthesizing functions of that subunit.</text>
</comment>
<evidence type="ECO:0000256" key="5">
    <source>
        <dbReference type="ARBA" id="ARBA00023274"/>
    </source>
</evidence>
<keyword evidence="4 8" id="KW-0689">Ribosomal protein</keyword>
<comment type="similarity">
    <text evidence="1 8 9">Belongs to the bacterial ribosomal protein bL20 family.</text>
</comment>